<sequence length="66" mass="7401">MLENPSGPPLAVRSEPPVFQTNHTSHMVPNSHLSSTLQFPITQNPFSSNFSEALSWQNNKAQRRLV</sequence>
<comment type="caution">
    <text evidence="2">The sequence shown here is derived from an EMBL/GenBank/DDBJ whole genome shotgun (WGS) entry which is preliminary data.</text>
</comment>
<proteinExistence type="predicted"/>
<reference evidence="3" key="1">
    <citation type="submission" date="2024-04" db="EMBL/GenBank/DDBJ databases">
        <title>Salinicola lusitanus LLJ914,a marine bacterium isolated from the Okinawa Trough.</title>
        <authorList>
            <person name="Li J."/>
        </authorList>
    </citation>
    <scope>NUCLEOTIDE SEQUENCE [LARGE SCALE GENOMIC DNA]</scope>
</reference>
<accession>A0AAW0PDQ5</accession>
<name>A0AAW0PDQ5_9GOBI</name>
<evidence type="ECO:0000313" key="3">
    <source>
        <dbReference type="Proteomes" id="UP001460270"/>
    </source>
</evidence>
<gene>
    <name evidence="2" type="ORF">WMY93_012223</name>
</gene>
<dbReference type="Proteomes" id="UP001460270">
    <property type="component" value="Unassembled WGS sequence"/>
</dbReference>
<feature type="compositionally biased region" description="Polar residues" evidence="1">
    <location>
        <begin position="19"/>
        <end position="31"/>
    </location>
</feature>
<dbReference type="AlphaFoldDB" id="A0AAW0PDQ5"/>
<evidence type="ECO:0000313" key="2">
    <source>
        <dbReference type="EMBL" id="KAK7916462.1"/>
    </source>
</evidence>
<organism evidence="2 3">
    <name type="scientific">Mugilogobius chulae</name>
    <name type="common">yellowstripe goby</name>
    <dbReference type="NCBI Taxonomy" id="88201"/>
    <lineage>
        <taxon>Eukaryota</taxon>
        <taxon>Metazoa</taxon>
        <taxon>Chordata</taxon>
        <taxon>Craniata</taxon>
        <taxon>Vertebrata</taxon>
        <taxon>Euteleostomi</taxon>
        <taxon>Actinopterygii</taxon>
        <taxon>Neopterygii</taxon>
        <taxon>Teleostei</taxon>
        <taxon>Neoteleostei</taxon>
        <taxon>Acanthomorphata</taxon>
        <taxon>Gobiaria</taxon>
        <taxon>Gobiiformes</taxon>
        <taxon>Gobioidei</taxon>
        <taxon>Gobiidae</taxon>
        <taxon>Gobionellinae</taxon>
        <taxon>Mugilogobius</taxon>
    </lineage>
</organism>
<keyword evidence="3" id="KW-1185">Reference proteome</keyword>
<dbReference type="EMBL" id="JBBPFD010000008">
    <property type="protein sequence ID" value="KAK7916462.1"/>
    <property type="molecule type" value="Genomic_DNA"/>
</dbReference>
<evidence type="ECO:0000256" key="1">
    <source>
        <dbReference type="SAM" id="MobiDB-lite"/>
    </source>
</evidence>
<protein>
    <submittedName>
        <fullName evidence="2">Uncharacterized protein</fullName>
    </submittedName>
</protein>
<feature type="region of interest" description="Disordered" evidence="1">
    <location>
        <begin position="1"/>
        <end position="31"/>
    </location>
</feature>